<accession>A0A9W7W183</accession>
<dbReference type="AlphaFoldDB" id="A0A9W7W183"/>
<reference evidence="1 2" key="1">
    <citation type="journal article" date="2018" name="IMA Fungus">
        <title>IMA Genome-F 10: Nine draft genome sequences of Claviceps purpurea s.lat., including C. arundinis, C. humidiphila, and C. cf. spartinae, pseudomolecules for the pitch canker pathogen Fusarium circinatum, draft genome of Davidsoniella eucalypti, Grosmannia galeiformis, Quambalaria eucalypti, and Teratosphaeria destructans.</title>
        <authorList>
            <person name="Wingfield B.D."/>
            <person name="Liu M."/>
            <person name="Nguyen H.D."/>
            <person name="Lane F.A."/>
            <person name="Morgan S.W."/>
            <person name="De Vos L."/>
            <person name="Wilken P.M."/>
            <person name="Duong T.A."/>
            <person name="Aylward J."/>
            <person name="Coetzee M.P."/>
            <person name="Dadej K."/>
            <person name="De Beer Z.W."/>
            <person name="Findlay W."/>
            <person name="Havenga M."/>
            <person name="Kolarik M."/>
            <person name="Menzies J.G."/>
            <person name="Naidoo K."/>
            <person name="Pochopski O."/>
            <person name="Shoukouhi P."/>
            <person name="Santana Q.C."/>
            <person name="Seifert K.A."/>
            <person name="Soal N."/>
            <person name="Steenkamp E.T."/>
            <person name="Tatham C.T."/>
            <person name="van der Nest M.A."/>
            <person name="Wingfield M.J."/>
        </authorList>
    </citation>
    <scope>NUCLEOTIDE SEQUENCE [LARGE SCALE GENOMIC DNA]</scope>
    <source>
        <strain evidence="1">CMW44962</strain>
    </source>
</reference>
<sequence>MPDNTTTTTTTAAAAAEKAAAHVHSTVKLTKIFFTAGTACPKHPDRRACDCEEALATMPEADQHNTITIDFIAQFEKYLLAHEAAFLYTGDQASDHAFEKAITEEISGDDTPEKGAATKDGPRGMTAKKFVRHFLEADDSSFRRQFTYATRKDLTLHALLTLWAARTAQWRETY</sequence>
<dbReference type="EMBL" id="RIBY02002042">
    <property type="protein sequence ID" value="KAH9826060.1"/>
    <property type="molecule type" value="Genomic_DNA"/>
</dbReference>
<proteinExistence type="predicted"/>
<reference evidence="1 2" key="2">
    <citation type="journal article" date="2021" name="Curr. Genet.">
        <title>Genetic response to nitrogen starvation in the aggressive Eucalyptus foliar pathogen Teratosphaeria destructans.</title>
        <authorList>
            <person name="Havenga M."/>
            <person name="Wingfield B.D."/>
            <person name="Wingfield M.J."/>
            <person name="Dreyer L.L."/>
            <person name="Roets F."/>
            <person name="Aylward J."/>
        </authorList>
    </citation>
    <scope>NUCLEOTIDE SEQUENCE [LARGE SCALE GENOMIC DNA]</scope>
    <source>
        <strain evidence="1">CMW44962</strain>
    </source>
</reference>
<keyword evidence="2" id="KW-1185">Reference proteome</keyword>
<gene>
    <name evidence="1" type="ORF">Tdes44962_MAKER10106</name>
</gene>
<dbReference type="Proteomes" id="UP001138500">
    <property type="component" value="Unassembled WGS sequence"/>
</dbReference>
<evidence type="ECO:0000313" key="2">
    <source>
        <dbReference type="Proteomes" id="UP001138500"/>
    </source>
</evidence>
<evidence type="ECO:0000313" key="1">
    <source>
        <dbReference type="EMBL" id="KAH9826060.1"/>
    </source>
</evidence>
<name>A0A9W7W183_9PEZI</name>
<comment type="caution">
    <text evidence="1">The sequence shown here is derived from an EMBL/GenBank/DDBJ whole genome shotgun (WGS) entry which is preliminary data.</text>
</comment>
<organism evidence="1 2">
    <name type="scientific">Teratosphaeria destructans</name>
    <dbReference type="NCBI Taxonomy" id="418781"/>
    <lineage>
        <taxon>Eukaryota</taxon>
        <taxon>Fungi</taxon>
        <taxon>Dikarya</taxon>
        <taxon>Ascomycota</taxon>
        <taxon>Pezizomycotina</taxon>
        <taxon>Dothideomycetes</taxon>
        <taxon>Dothideomycetidae</taxon>
        <taxon>Mycosphaerellales</taxon>
        <taxon>Teratosphaeriaceae</taxon>
        <taxon>Teratosphaeria</taxon>
    </lineage>
</organism>
<protein>
    <submittedName>
        <fullName evidence="1">Uncharacterized protein</fullName>
    </submittedName>
</protein>
<feature type="non-terminal residue" evidence="1">
    <location>
        <position position="174"/>
    </location>
</feature>